<evidence type="ECO:0000313" key="4">
    <source>
        <dbReference type="Proteomes" id="UP000076532"/>
    </source>
</evidence>
<feature type="domain" description="DUF6533" evidence="2">
    <location>
        <begin position="19"/>
        <end position="58"/>
    </location>
</feature>
<name>A0A166JL24_9AGAM</name>
<feature type="transmembrane region" description="Helical" evidence="1">
    <location>
        <begin position="220"/>
        <end position="239"/>
    </location>
</feature>
<dbReference type="Pfam" id="PF20151">
    <property type="entry name" value="DUF6533"/>
    <property type="match status" value="1"/>
</dbReference>
<organism evidence="3 4">
    <name type="scientific">Athelia psychrophila</name>
    <dbReference type="NCBI Taxonomy" id="1759441"/>
    <lineage>
        <taxon>Eukaryota</taxon>
        <taxon>Fungi</taxon>
        <taxon>Dikarya</taxon>
        <taxon>Basidiomycota</taxon>
        <taxon>Agaricomycotina</taxon>
        <taxon>Agaricomycetes</taxon>
        <taxon>Agaricomycetidae</taxon>
        <taxon>Atheliales</taxon>
        <taxon>Atheliaceae</taxon>
        <taxon>Athelia</taxon>
    </lineage>
</organism>
<evidence type="ECO:0000313" key="3">
    <source>
        <dbReference type="EMBL" id="KZP20978.1"/>
    </source>
</evidence>
<dbReference type="AlphaFoldDB" id="A0A166JL24"/>
<dbReference type="OrthoDB" id="3349377at2759"/>
<keyword evidence="1" id="KW-1133">Transmembrane helix</keyword>
<keyword evidence="1" id="KW-0812">Transmembrane</keyword>
<protein>
    <recommendedName>
        <fullName evidence="2">DUF6533 domain-containing protein</fullName>
    </recommendedName>
</protein>
<dbReference type="Proteomes" id="UP000076532">
    <property type="component" value="Unassembled WGS sequence"/>
</dbReference>
<feature type="transmembrane region" description="Helical" evidence="1">
    <location>
        <begin position="245"/>
        <end position="266"/>
    </location>
</feature>
<reference evidence="3 4" key="1">
    <citation type="journal article" date="2016" name="Mol. Biol. Evol.">
        <title>Comparative Genomics of Early-Diverging Mushroom-Forming Fungi Provides Insights into the Origins of Lignocellulose Decay Capabilities.</title>
        <authorList>
            <person name="Nagy L.G."/>
            <person name="Riley R."/>
            <person name="Tritt A."/>
            <person name="Adam C."/>
            <person name="Daum C."/>
            <person name="Floudas D."/>
            <person name="Sun H."/>
            <person name="Yadav J.S."/>
            <person name="Pangilinan J."/>
            <person name="Larsson K.H."/>
            <person name="Matsuura K."/>
            <person name="Barry K."/>
            <person name="Labutti K."/>
            <person name="Kuo R."/>
            <person name="Ohm R.A."/>
            <person name="Bhattacharya S.S."/>
            <person name="Shirouzu T."/>
            <person name="Yoshinaga Y."/>
            <person name="Martin F.M."/>
            <person name="Grigoriev I.V."/>
            <person name="Hibbett D.S."/>
        </authorList>
    </citation>
    <scope>NUCLEOTIDE SEQUENCE [LARGE SCALE GENOMIC DNA]</scope>
    <source>
        <strain evidence="3 4">CBS 109695</strain>
    </source>
</reference>
<dbReference type="InterPro" id="IPR045340">
    <property type="entry name" value="DUF6533"/>
</dbReference>
<feature type="transmembrane region" description="Helical" evidence="1">
    <location>
        <begin position="171"/>
        <end position="193"/>
    </location>
</feature>
<keyword evidence="4" id="KW-1185">Reference proteome</keyword>
<evidence type="ECO:0000259" key="2">
    <source>
        <dbReference type="Pfam" id="PF20151"/>
    </source>
</evidence>
<proteinExistence type="predicted"/>
<gene>
    <name evidence="3" type="ORF">FIBSPDRAFT_954158</name>
</gene>
<evidence type="ECO:0000256" key="1">
    <source>
        <dbReference type="SAM" id="Phobius"/>
    </source>
</evidence>
<accession>A0A166JL24</accession>
<dbReference type="EMBL" id="KV417551">
    <property type="protein sequence ID" value="KZP20978.1"/>
    <property type="molecule type" value="Genomic_DNA"/>
</dbReference>
<keyword evidence="1" id="KW-0472">Membrane</keyword>
<feature type="transmembrane region" description="Helical" evidence="1">
    <location>
        <begin position="125"/>
        <end position="151"/>
    </location>
</feature>
<sequence length="344" mass="38786">MNVVVSILQDVQNSRFASPSTIIVFDHLVTLDQEIELVWRSSWTTGKLLFLLNRYYPLCTVVYNQYVLFNVHLTDQVHLARAVLTRNRCVTWLSWQGWSSLASVIVAETILQLRLYALYSLNRKVLLVMASFFIVSTASAATILGLVFSKIKTNAMSLGGLEFCVPSQVPSYFYAYWIPILVFESLLCGMSIARGFQTFRQRYSVFQSGKHLITILLRDSVIYFLVIFFAYLVNCLIWTTGVVGLIEIPVGFSVAMSCVMGSRLVLNVRHVKRQMELGLSDNGRDVLHIPFYSHQAAVANRVVFATRRSMIDTVSILPTEYIEMRGPELKPGAPGPSYQGPVSL</sequence>